<accession>A0A2K3D4V6</accession>
<dbReference type="PANTHER" id="PTHR37463:SF1">
    <property type="entry name" value="DUF2256 DOMAIN-CONTAINING PROTEIN"/>
    <property type="match status" value="1"/>
</dbReference>
<dbReference type="EMBL" id="CM008973">
    <property type="protein sequence ID" value="PNW75562.1"/>
    <property type="molecule type" value="Genomic_DNA"/>
</dbReference>
<dbReference type="AlphaFoldDB" id="A0A2K3D4V6"/>
<keyword evidence="3" id="KW-1185">Reference proteome</keyword>
<dbReference type="Gramene" id="PNW75562">
    <property type="protein sequence ID" value="PNW75562"/>
    <property type="gene ID" value="CHLRE_12g531651v5"/>
</dbReference>
<dbReference type="GeneID" id="5718568"/>
<dbReference type="Proteomes" id="UP000006906">
    <property type="component" value="Chromosome 12"/>
</dbReference>
<dbReference type="PANTHER" id="PTHR37463">
    <property type="entry name" value="GSL3115 PROTEIN"/>
    <property type="match status" value="1"/>
</dbReference>
<protein>
    <submittedName>
        <fullName evidence="2">Uncharacterized protein</fullName>
    </submittedName>
</protein>
<proteinExistence type="predicted"/>
<dbReference type="KEGG" id="cre:CHLRE_12g531651v5"/>
<dbReference type="STRING" id="3055.A0A2K3D4V6"/>
<dbReference type="InParanoid" id="A0A2K3D4V6"/>
<sequence length="116" mass="11426">MACGKCWMAASGGAVDGSASKPHYRYGGLWKNHHQAKSGRNKVPAAAKATAAGKAPGKSPGRGGKDSSSVSGSDAEDAGELRPGEEPGVGAAGGGAGMQAELLREAAACEAEDKAM</sequence>
<gene>
    <name evidence="2" type="ORF">CHLRE_12g531651v5</name>
</gene>
<dbReference type="InterPro" id="IPR017136">
    <property type="entry name" value="UCP037205"/>
</dbReference>
<reference evidence="2 3" key="1">
    <citation type="journal article" date="2007" name="Science">
        <title>The Chlamydomonas genome reveals the evolution of key animal and plant functions.</title>
        <authorList>
            <person name="Merchant S.S."/>
            <person name="Prochnik S.E."/>
            <person name="Vallon O."/>
            <person name="Harris E.H."/>
            <person name="Karpowicz S.J."/>
            <person name="Witman G.B."/>
            <person name="Terry A."/>
            <person name="Salamov A."/>
            <person name="Fritz-Laylin L.K."/>
            <person name="Marechal-Drouard L."/>
            <person name="Marshall W.F."/>
            <person name="Qu L.H."/>
            <person name="Nelson D.R."/>
            <person name="Sanderfoot A.A."/>
            <person name="Spalding M.H."/>
            <person name="Kapitonov V.V."/>
            <person name="Ren Q."/>
            <person name="Ferris P."/>
            <person name="Lindquist E."/>
            <person name="Shapiro H."/>
            <person name="Lucas S.M."/>
            <person name="Grimwood J."/>
            <person name="Schmutz J."/>
            <person name="Cardol P."/>
            <person name="Cerutti H."/>
            <person name="Chanfreau G."/>
            <person name="Chen C.L."/>
            <person name="Cognat V."/>
            <person name="Croft M.T."/>
            <person name="Dent R."/>
            <person name="Dutcher S."/>
            <person name="Fernandez E."/>
            <person name="Fukuzawa H."/>
            <person name="Gonzalez-Ballester D."/>
            <person name="Gonzalez-Halphen D."/>
            <person name="Hallmann A."/>
            <person name="Hanikenne M."/>
            <person name="Hippler M."/>
            <person name="Inwood W."/>
            <person name="Jabbari K."/>
            <person name="Kalanon M."/>
            <person name="Kuras R."/>
            <person name="Lefebvre P.A."/>
            <person name="Lemaire S.D."/>
            <person name="Lobanov A.V."/>
            <person name="Lohr M."/>
            <person name="Manuell A."/>
            <person name="Meier I."/>
            <person name="Mets L."/>
            <person name="Mittag M."/>
            <person name="Mittelmeier T."/>
            <person name="Moroney J.V."/>
            <person name="Moseley J."/>
            <person name="Napoli C."/>
            <person name="Nedelcu A.M."/>
            <person name="Niyogi K."/>
            <person name="Novoselov S.V."/>
            <person name="Paulsen I.T."/>
            <person name="Pazour G."/>
            <person name="Purton S."/>
            <person name="Ral J.P."/>
            <person name="Riano-Pachon D.M."/>
            <person name="Riekhof W."/>
            <person name="Rymarquis L."/>
            <person name="Schroda M."/>
            <person name="Stern D."/>
            <person name="Umen J."/>
            <person name="Willows R."/>
            <person name="Wilson N."/>
            <person name="Zimmer S.L."/>
            <person name="Allmer J."/>
            <person name="Balk J."/>
            <person name="Bisova K."/>
            <person name="Chen C.J."/>
            <person name="Elias M."/>
            <person name="Gendler K."/>
            <person name="Hauser C."/>
            <person name="Lamb M.R."/>
            <person name="Ledford H."/>
            <person name="Long J.C."/>
            <person name="Minagawa J."/>
            <person name="Page M.D."/>
            <person name="Pan J."/>
            <person name="Pootakham W."/>
            <person name="Roje S."/>
            <person name="Rose A."/>
            <person name="Stahlberg E."/>
            <person name="Terauchi A.M."/>
            <person name="Yang P."/>
            <person name="Ball S."/>
            <person name="Bowler C."/>
            <person name="Dieckmann C.L."/>
            <person name="Gladyshev V.N."/>
            <person name="Green P."/>
            <person name="Jorgensen R."/>
            <person name="Mayfield S."/>
            <person name="Mueller-Roeber B."/>
            <person name="Rajamani S."/>
            <person name="Sayre R.T."/>
            <person name="Brokstein P."/>
            <person name="Dubchak I."/>
            <person name="Goodstein D."/>
            <person name="Hornick L."/>
            <person name="Huang Y.W."/>
            <person name="Jhaveri J."/>
            <person name="Luo Y."/>
            <person name="Martinez D."/>
            <person name="Ngau W.C."/>
            <person name="Otillar B."/>
            <person name="Poliakov A."/>
            <person name="Porter A."/>
            <person name="Szajkowski L."/>
            <person name="Werner G."/>
            <person name="Zhou K."/>
            <person name="Grigoriev I.V."/>
            <person name="Rokhsar D.S."/>
            <person name="Grossman A.R."/>
        </authorList>
    </citation>
    <scope>NUCLEOTIDE SEQUENCE [LARGE SCALE GENOMIC DNA]</scope>
    <source>
        <strain evidence="3">CC-503</strain>
    </source>
</reference>
<organism evidence="2 3">
    <name type="scientific">Chlamydomonas reinhardtii</name>
    <name type="common">Chlamydomonas smithii</name>
    <dbReference type="NCBI Taxonomy" id="3055"/>
    <lineage>
        <taxon>Eukaryota</taxon>
        <taxon>Viridiplantae</taxon>
        <taxon>Chlorophyta</taxon>
        <taxon>core chlorophytes</taxon>
        <taxon>Chlorophyceae</taxon>
        <taxon>CS clade</taxon>
        <taxon>Chlamydomonadales</taxon>
        <taxon>Chlamydomonadaceae</taxon>
        <taxon>Chlamydomonas</taxon>
    </lineage>
</organism>
<evidence type="ECO:0000256" key="1">
    <source>
        <dbReference type="SAM" id="MobiDB-lite"/>
    </source>
</evidence>
<dbReference type="PaxDb" id="3055-EDP03487"/>
<feature type="region of interest" description="Disordered" evidence="1">
    <location>
        <begin position="33"/>
        <end position="97"/>
    </location>
</feature>
<name>A0A2K3D4V6_CHLRE</name>
<feature type="compositionally biased region" description="Low complexity" evidence="1">
    <location>
        <begin position="42"/>
        <end position="59"/>
    </location>
</feature>
<evidence type="ECO:0000313" key="2">
    <source>
        <dbReference type="EMBL" id="PNW75562.1"/>
    </source>
</evidence>
<evidence type="ECO:0000313" key="3">
    <source>
        <dbReference type="Proteomes" id="UP000006906"/>
    </source>
</evidence>
<dbReference type="RefSeq" id="XP_001692918.2">
    <property type="nucleotide sequence ID" value="XM_001692866.2"/>
</dbReference>